<evidence type="ECO:0000313" key="3">
    <source>
        <dbReference type="Proteomes" id="UP000776650"/>
    </source>
</evidence>
<feature type="compositionally biased region" description="Acidic residues" evidence="1">
    <location>
        <begin position="95"/>
        <end position="113"/>
    </location>
</feature>
<organism evidence="2 3">
    <name type="scientific">Dietzia timorensis</name>
    <dbReference type="NCBI Taxonomy" id="499555"/>
    <lineage>
        <taxon>Bacteria</taxon>
        <taxon>Bacillati</taxon>
        <taxon>Actinomycetota</taxon>
        <taxon>Actinomycetes</taxon>
        <taxon>Mycobacteriales</taxon>
        <taxon>Dietziaceae</taxon>
        <taxon>Dietzia</taxon>
    </lineage>
</organism>
<dbReference type="AlphaFoldDB" id="A0A921JX82"/>
<accession>A0A921JX82</accession>
<dbReference type="EMBL" id="DYXM01000037">
    <property type="protein sequence ID" value="HJE89732.1"/>
    <property type="molecule type" value="Genomic_DNA"/>
</dbReference>
<evidence type="ECO:0000313" key="2">
    <source>
        <dbReference type="EMBL" id="HJE89732.1"/>
    </source>
</evidence>
<dbReference type="Proteomes" id="UP000776650">
    <property type="component" value="Unassembled WGS sequence"/>
</dbReference>
<name>A0A921JX82_9ACTN</name>
<dbReference type="RefSeq" id="WP_303910502.1">
    <property type="nucleotide sequence ID" value="NZ_DYXM01000037.1"/>
</dbReference>
<comment type="caution">
    <text evidence="2">The sequence shown here is derived from an EMBL/GenBank/DDBJ whole genome shotgun (WGS) entry which is preliminary data.</text>
</comment>
<protein>
    <submittedName>
        <fullName evidence="2">Uncharacterized protein</fullName>
    </submittedName>
</protein>
<sequence>MNTQPEPTPADDGLGLSELAPADLPADFWEQAVSVAVDPSTPPVEDIEVPGDADLASDPDLADDGDVPDPAGDDVDLSEFDDDPSAPGDAPLGQDDLETDGDVNDIDSPELDSDILATPETPIDQQELTEPYPDSADLGTVEQDEGASGLDDPSAF</sequence>
<reference evidence="2" key="1">
    <citation type="journal article" date="2021" name="PeerJ">
        <title>Extensive microbial diversity within the chicken gut microbiome revealed by metagenomics and culture.</title>
        <authorList>
            <person name="Gilroy R."/>
            <person name="Ravi A."/>
            <person name="Getino M."/>
            <person name="Pursley I."/>
            <person name="Horton D.L."/>
            <person name="Alikhan N.F."/>
            <person name="Baker D."/>
            <person name="Gharbi K."/>
            <person name="Hall N."/>
            <person name="Watson M."/>
            <person name="Adriaenssens E.M."/>
            <person name="Foster-Nyarko E."/>
            <person name="Jarju S."/>
            <person name="Secka A."/>
            <person name="Antonio M."/>
            <person name="Oren A."/>
            <person name="Chaudhuri R.R."/>
            <person name="La Ragione R."/>
            <person name="Hildebrand F."/>
            <person name="Pallen M.J."/>
        </authorList>
    </citation>
    <scope>NUCLEOTIDE SEQUENCE</scope>
    <source>
        <strain evidence="2">ChiGjej1B1-18357</strain>
    </source>
</reference>
<feature type="region of interest" description="Disordered" evidence="1">
    <location>
        <begin position="1"/>
        <end position="156"/>
    </location>
</feature>
<gene>
    <name evidence="2" type="ORF">K8V11_01815</name>
</gene>
<proteinExistence type="predicted"/>
<feature type="compositionally biased region" description="Acidic residues" evidence="1">
    <location>
        <begin position="45"/>
        <end position="84"/>
    </location>
</feature>
<evidence type="ECO:0000256" key="1">
    <source>
        <dbReference type="SAM" id="MobiDB-lite"/>
    </source>
</evidence>
<reference evidence="2" key="2">
    <citation type="submission" date="2021-09" db="EMBL/GenBank/DDBJ databases">
        <authorList>
            <person name="Gilroy R."/>
        </authorList>
    </citation>
    <scope>NUCLEOTIDE SEQUENCE</scope>
    <source>
        <strain evidence="2">ChiGjej1B1-18357</strain>
    </source>
</reference>